<evidence type="ECO:0000313" key="3">
    <source>
        <dbReference type="EMBL" id="MBC5636803.1"/>
    </source>
</evidence>
<dbReference type="PANTHER" id="PTHR43279">
    <property type="entry name" value="CATECHOL-2,3-DIOXYGENASE"/>
    <property type="match status" value="1"/>
</dbReference>
<proteinExistence type="predicted"/>
<dbReference type="PANTHER" id="PTHR43279:SF1">
    <property type="entry name" value="CATECHOL-2,3-DIOXYGENASE"/>
    <property type="match status" value="1"/>
</dbReference>
<reference evidence="3" key="1">
    <citation type="submission" date="2020-08" db="EMBL/GenBank/DDBJ databases">
        <title>Genome public.</title>
        <authorList>
            <person name="Liu C."/>
            <person name="Sun Q."/>
        </authorList>
    </citation>
    <scope>NUCLEOTIDE SEQUENCE</scope>
    <source>
        <strain evidence="3">BX22</strain>
    </source>
</reference>
<dbReference type="InterPro" id="IPR018146">
    <property type="entry name" value="Glyoxalase_1_CS"/>
</dbReference>
<dbReference type="InterPro" id="IPR004360">
    <property type="entry name" value="Glyas_Fos-R_dOase_dom"/>
</dbReference>
<dbReference type="InterPro" id="IPR037523">
    <property type="entry name" value="VOC_core"/>
</dbReference>
<feature type="domain" description="VOC" evidence="2">
    <location>
        <begin position="12"/>
        <end position="131"/>
    </location>
</feature>
<dbReference type="AlphaFoldDB" id="A0A923RIL2"/>
<evidence type="ECO:0000259" key="2">
    <source>
        <dbReference type="PROSITE" id="PS51819"/>
    </source>
</evidence>
<accession>A0A923RIL2</accession>
<keyword evidence="1" id="KW-0479">Metal-binding</keyword>
<gene>
    <name evidence="3" type="ORF">H8S33_08240</name>
</gene>
<dbReference type="CDD" id="cd16359">
    <property type="entry name" value="VOC_BsCatE_like_C"/>
    <property type="match status" value="1"/>
</dbReference>
<dbReference type="GO" id="GO:0004462">
    <property type="term" value="F:lactoylglutathione lyase activity"/>
    <property type="evidence" value="ECO:0007669"/>
    <property type="project" value="InterPro"/>
</dbReference>
<dbReference type="PROSITE" id="PS00934">
    <property type="entry name" value="GLYOXALASE_I_1"/>
    <property type="match status" value="1"/>
</dbReference>
<keyword evidence="4" id="KW-1185">Reference proteome</keyword>
<protein>
    <submittedName>
        <fullName evidence="3">VOC family protein</fullName>
    </submittedName>
</protein>
<dbReference type="RefSeq" id="WP_186869518.1">
    <property type="nucleotide sequence ID" value="NZ_JACOOL010000005.1"/>
</dbReference>
<sequence>MERKYFQKPTTFVGEVNIYVSDLQKSLDFYQRVFGFQIMQKTESKVILSPDGVRPILILEQPEEVREKQARTTGLYHFAILLPRRKDLANFLKHLVQTEGNYIRLGASDHYVSEALYFDDPDGNGIEVASDRPSVSWNWNDGTVDMGTVALDAESLLAESDKEWAGIPEDSVMGHIHLHVADLEATENFYVNGLGFDIVTRYPGALFASTGGYHHHIGLNVWNGVEASAPSDNSVGLHYFTLMLPDEETRQKRIDSLRNIGAEVVLIEDYYRVKDPASNTIHLCISE</sequence>
<dbReference type="Pfam" id="PF00903">
    <property type="entry name" value="Glyoxalase"/>
    <property type="match status" value="2"/>
</dbReference>
<dbReference type="EMBL" id="JACOOL010000005">
    <property type="protein sequence ID" value="MBC5636803.1"/>
    <property type="molecule type" value="Genomic_DNA"/>
</dbReference>
<dbReference type="SUPFAM" id="SSF54593">
    <property type="entry name" value="Glyoxalase/Bleomycin resistance protein/Dihydroxybiphenyl dioxygenase"/>
    <property type="match status" value="2"/>
</dbReference>
<dbReference type="PROSITE" id="PS51819">
    <property type="entry name" value="VOC"/>
    <property type="match status" value="2"/>
</dbReference>
<name>A0A923RIL2_9BACI</name>
<dbReference type="InterPro" id="IPR029068">
    <property type="entry name" value="Glyas_Bleomycin-R_OHBP_Dase"/>
</dbReference>
<comment type="caution">
    <text evidence="3">The sequence shown here is derived from an EMBL/GenBank/DDBJ whole genome shotgun (WGS) entry which is preliminary data.</text>
</comment>
<organism evidence="3 4">
    <name type="scientific">Ornithinibacillus hominis</name>
    <dbReference type="NCBI Taxonomy" id="2763055"/>
    <lineage>
        <taxon>Bacteria</taxon>
        <taxon>Bacillati</taxon>
        <taxon>Bacillota</taxon>
        <taxon>Bacilli</taxon>
        <taxon>Bacillales</taxon>
        <taxon>Bacillaceae</taxon>
        <taxon>Ornithinibacillus</taxon>
    </lineage>
</organism>
<dbReference type="GO" id="GO:0046872">
    <property type="term" value="F:metal ion binding"/>
    <property type="evidence" value="ECO:0007669"/>
    <property type="project" value="UniProtKB-KW"/>
</dbReference>
<evidence type="ECO:0000256" key="1">
    <source>
        <dbReference type="ARBA" id="ARBA00022723"/>
    </source>
</evidence>
<feature type="domain" description="VOC" evidence="2">
    <location>
        <begin position="172"/>
        <end position="286"/>
    </location>
</feature>
<dbReference type="Gene3D" id="3.10.180.10">
    <property type="entry name" value="2,3-Dihydroxybiphenyl 1,2-Dioxygenase, domain 1"/>
    <property type="match status" value="2"/>
</dbReference>
<evidence type="ECO:0000313" key="4">
    <source>
        <dbReference type="Proteomes" id="UP000637359"/>
    </source>
</evidence>
<dbReference type="Proteomes" id="UP000637359">
    <property type="component" value="Unassembled WGS sequence"/>
</dbReference>